<reference evidence="11" key="1">
    <citation type="journal article" date="2019" name="Int. J. Syst. Evol. Microbiol.">
        <title>The Global Catalogue of Microorganisms (GCM) 10K type strain sequencing project: providing services to taxonomists for standard genome sequencing and annotation.</title>
        <authorList>
            <consortium name="The Broad Institute Genomics Platform"/>
            <consortium name="The Broad Institute Genome Sequencing Center for Infectious Disease"/>
            <person name="Wu L."/>
            <person name="Ma J."/>
        </authorList>
    </citation>
    <scope>NUCLEOTIDE SEQUENCE [LARGE SCALE GENOMIC DNA]</scope>
    <source>
        <strain evidence="11">CCM 7941</strain>
    </source>
</reference>
<dbReference type="Pfam" id="PF17768">
    <property type="entry name" value="RecJ_OB"/>
    <property type="match status" value="1"/>
</dbReference>
<organism evidence="10 11">
    <name type="scientific">Camelimonas abortus</name>
    <dbReference type="NCBI Taxonomy" id="1017184"/>
    <lineage>
        <taxon>Bacteria</taxon>
        <taxon>Pseudomonadati</taxon>
        <taxon>Pseudomonadota</taxon>
        <taxon>Alphaproteobacteria</taxon>
        <taxon>Hyphomicrobiales</taxon>
        <taxon>Chelatococcaceae</taxon>
        <taxon>Camelimonas</taxon>
    </lineage>
</organism>
<feature type="domain" description="RecJ OB" evidence="9">
    <location>
        <begin position="490"/>
        <end position="599"/>
    </location>
</feature>
<evidence type="ECO:0000256" key="6">
    <source>
        <dbReference type="SAM" id="Coils"/>
    </source>
</evidence>
<comment type="similarity">
    <text evidence="1">Belongs to the RecJ family.</text>
</comment>
<dbReference type="InterPro" id="IPR003156">
    <property type="entry name" value="DHHA1_dom"/>
</dbReference>
<keyword evidence="6" id="KW-0175">Coiled coil</keyword>
<proteinExistence type="inferred from homology"/>
<accession>A0ABV7LG73</accession>
<evidence type="ECO:0000313" key="11">
    <source>
        <dbReference type="Proteomes" id="UP001595536"/>
    </source>
</evidence>
<feature type="domain" description="DHHA1" evidence="8">
    <location>
        <begin position="382"/>
        <end position="474"/>
    </location>
</feature>
<dbReference type="EMBL" id="JBHRUV010000060">
    <property type="protein sequence ID" value="MFC3266856.1"/>
    <property type="molecule type" value="Genomic_DNA"/>
</dbReference>
<sequence>MLAGATMAEGARGPVLLGVERSALGRTWRSRCDARAEALALAHAQAHGLSDALARVLAGRNVPLEGAPAFLEPRLRDLMPDPYVLRDMETAARRLADAIRRRERVAIFGDYDVDGATSSALLGDFLQYCGAPFMVHIPDRVTEGYGPNSEAIRALRRQGATLLVTVDCGAASHEAFETAREVGFDVVVLDHHQAPEHLPHALALVNPNRQDDLSGLGYLCAAGVTFLALVAVNRILREEGFWRGGREPDLMSGLDLVALGTVADVAPLVGLNRAFVRQGLQVMRQRRRPGLTALVDVARLKGPPEAWHMGYLVGPRINAGGRIGDAALGARLLLTSDPAEAARIAMELDELNRQRQEIEQQAVEEAAAETERRLAATPGMRAIVLGSPEWHPGVVGLIASRLKERFGRPAFAFAIRADGVATGSGRSVPGVDLGRLARLAVERGVAAKGGGHAMAAGVTVPADGLEAFAAFLEEGLAGDDIGAHAAELLLDGTLSAAGAQPALVSMLERAGPYGAGNPEPLFALPRLRLVEALPVGAGHVRYRLKAGDGAEIGGVAFRALGQPLGDALAACAGRQVHVAGSLAINSWGGREKAELRLVDLAPARDG</sequence>
<feature type="coiled-coil region" evidence="6">
    <location>
        <begin position="341"/>
        <end position="373"/>
    </location>
</feature>
<dbReference type="InterPro" id="IPR038763">
    <property type="entry name" value="DHH_sf"/>
</dbReference>
<name>A0ABV7LG73_9HYPH</name>
<dbReference type="InterPro" id="IPR041122">
    <property type="entry name" value="RecJ_OB"/>
</dbReference>
<dbReference type="RefSeq" id="WP_376830838.1">
    <property type="nucleotide sequence ID" value="NZ_JBHLWR010000006.1"/>
</dbReference>
<keyword evidence="5 10" id="KW-0269">Exonuclease</keyword>
<evidence type="ECO:0000259" key="9">
    <source>
        <dbReference type="Pfam" id="PF17768"/>
    </source>
</evidence>
<dbReference type="InterPro" id="IPR051673">
    <property type="entry name" value="SSDNA_exonuclease_RecJ"/>
</dbReference>
<dbReference type="SUPFAM" id="SSF64182">
    <property type="entry name" value="DHH phosphoesterases"/>
    <property type="match status" value="1"/>
</dbReference>
<evidence type="ECO:0000259" key="8">
    <source>
        <dbReference type="Pfam" id="PF02272"/>
    </source>
</evidence>
<evidence type="ECO:0000256" key="3">
    <source>
        <dbReference type="ARBA" id="ARBA00022722"/>
    </source>
</evidence>
<evidence type="ECO:0000313" key="10">
    <source>
        <dbReference type="EMBL" id="MFC3266856.1"/>
    </source>
</evidence>
<protein>
    <recommendedName>
        <fullName evidence="2">Single-stranded-DNA-specific exonuclease RecJ</fullName>
    </recommendedName>
</protein>
<keyword evidence="3" id="KW-0540">Nuclease</keyword>
<evidence type="ECO:0000256" key="4">
    <source>
        <dbReference type="ARBA" id="ARBA00022801"/>
    </source>
</evidence>
<comment type="caution">
    <text evidence="10">The sequence shown here is derived from an EMBL/GenBank/DDBJ whole genome shotgun (WGS) entry which is preliminary data.</text>
</comment>
<dbReference type="PANTHER" id="PTHR30255">
    <property type="entry name" value="SINGLE-STRANDED-DNA-SPECIFIC EXONUCLEASE RECJ"/>
    <property type="match status" value="1"/>
</dbReference>
<dbReference type="Pfam" id="PF02272">
    <property type="entry name" value="DHHA1"/>
    <property type="match status" value="1"/>
</dbReference>
<dbReference type="PANTHER" id="PTHR30255:SF2">
    <property type="entry name" value="SINGLE-STRANDED-DNA-SPECIFIC EXONUCLEASE RECJ"/>
    <property type="match status" value="1"/>
</dbReference>
<gene>
    <name evidence="10" type="primary">recJ</name>
    <name evidence="10" type="ORF">ACFOEX_10910</name>
</gene>
<evidence type="ECO:0000256" key="1">
    <source>
        <dbReference type="ARBA" id="ARBA00005915"/>
    </source>
</evidence>
<dbReference type="NCBIfam" id="TIGR00644">
    <property type="entry name" value="recJ"/>
    <property type="match status" value="1"/>
</dbReference>
<dbReference type="InterPro" id="IPR001667">
    <property type="entry name" value="DDH_dom"/>
</dbReference>
<dbReference type="Gene3D" id="3.90.1640.30">
    <property type="match status" value="1"/>
</dbReference>
<dbReference type="Proteomes" id="UP001595536">
    <property type="component" value="Unassembled WGS sequence"/>
</dbReference>
<dbReference type="GO" id="GO:0004527">
    <property type="term" value="F:exonuclease activity"/>
    <property type="evidence" value="ECO:0007669"/>
    <property type="project" value="UniProtKB-KW"/>
</dbReference>
<evidence type="ECO:0000256" key="2">
    <source>
        <dbReference type="ARBA" id="ARBA00019841"/>
    </source>
</evidence>
<evidence type="ECO:0000256" key="5">
    <source>
        <dbReference type="ARBA" id="ARBA00022839"/>
    </source>
</evidence>
<dbReference type="Gene3D" id="3.10.310.30">
    <property type="match status" value="1"/>
</dbReference>
<feature type="domain" description="DDH" evidence="7">
    <location>
        <begin position="104"/>
        <end position="237"/>
    </location>
</feature>
<evidence type="ECO:0000259" key="7">
    <source>
        <dbReference type="Pfam" id="PF01368"/>
    </source>
</evidence>
<keyword evidence="11" id="KW-1185">Reference proteome</keyword>
<keyword evidence="4" id="KW-0378">Hydrolase</keyword>
<dbReference type="InterPro" id="IPR004610">
    <property type="entry name" value="RecJ"/>
</dbReference>
<dbReference type="Pfam" id="PF01368">
    <property type="entry name" value="DHH"/>
    <property type="match status" value="1"/>
</dbReference>